<dbReference type="Proteomes" id="UP000054099">
    <property type="component" value="Unassembled WGS sequence"/>
</dbReference>
<organism evidence="7 8">
    <name type="scientific">Fictibacillus enclensis</name>
    <dbReference type="NCBI Taxonomy" id="1017270"/>
    <lineage>
        <taxon>Bacteria</taxon>
        <taxon>Bacillati</taxon>
        <taxon>Bacillota</taxon>
        <taxon>Bacilli</taxon>
        <taxon>Bacillales</taxon>
        <taxon>Fictibacillaceae</taxon>
        <taxon>Fictibacillus</taxon>
    </lineage>
</organism>
<evidence type="ECO:0000256" key="6">
    <source>
        <dbReference type="SAM" id="Phobius"/>
    </source>
</evidence>
<feature type="transmembrane region" description="Helical" evidence="6">
    <location>
        <begin position="279"/>
        <end position="301"/>
    </location>
</feature>
<dbReference type="PANTHER" id="PTHR30250">
    <property type="entry name" value="PST FAMILY PREDICTED COLANIC ACID TRANSPORTER"/>
    <property type="match status" value="1"/>
</dbReference>
<dbReference type="CDD" id="cd13124">
    <property type="entry name" value="MATE_SpoVB_like"/>
    <property type="match status" value="1"/>
</dbReference>
<keyword evidence="8" id="KW-1185">Reference proteome</keyword>
<gene>
    <name evidence="7" type="ORF">AS030_12140</name>
</gene>
<dbReference type="InterPro" id="IPR024923">
    <property type="entry name" value="PG_synth_SpoVB"/>
</dbReference>
<evidence type="ECO:0000256" key="2">
    <source>
        <dbReference type="ARBA" id="ARBA00022475"/>
    </source>
</evidence>
<dbReference type="InterPro" id="IPR002797">
    <property type="entry name" value="Polysacc_synth"/>
</dbReference>
<evidence type="ECO:0000313" key="8">
    <source>
        <dbReference type="Proteomes" id="UP000054099"/>
    </source>
</evidence>
<name>A0A0V8J8N3_9BACL</name>
<dbReference type="PANTHER" id="PTHR30250:SF24">
    <property type="entry name" value="STAGE V SPORULATION PROTEIN B"/>
    <property type="match status" value="1"/>
</dbReference>
<dbReference type="PIRSF" id="PIRSF038958">
    <property type="entry name" value="PG_synth_SpoVB"/>
    <property type="match status" value="1"/>
</dbReference>
<accession>A0A0V8J8N3</accession>
<dbReference type="EMBL" id="LNQN01000002">
    <property type="protein sequence ID" value="KSU83317.1"/>
    <property type="molecule type" value="Genomic_DNA"/>
</dbReference>
<feature type="transmembrane region" description="Helical" evidence="6">
    <location>
        <begin position="322"/>
        <end position="341"/>
    </location>
</feature>
<feature type="transmembrane region" description="Helical" evidence="6">
    <location>
        <begin position="182"/>
        <end position="206"/>
    </location>
</feature>
<feature type="transmembrane region" description="Helical" evidence="6">
    <location>
        <begin position="41"/>
        <end position="64"/>
    </location>
</feature>
<keyword evidence="4 6" id="KW-1133">Transmembrane helix</keyword>
<evidence type="ECO:0000256" key="1">
    <source>
        <dbReference type="ARBA" id="ARBA00004651"/>
    </source>
</evidence>
<feature type="transmembrane region" description="Helical" evidence="6">
    <location>
        <begin position="85"/>
        <end position="108"/>
    </location>
</feature>
<feature type="transmembrane region" description="Helical" evidence="6">
    <location>
        <begin position="150"/>
        <end position="170"/>
    </location>
</feature>
<feature type="transmembrane region" description="Helical" evidence="6">
    <location>
        <begin position="411"/>
        <end position="433"/>
    </location>
</feature>
<keyword evidence="3 6" id="KW-0812">Transmembrane</keyword>
<protein>
    <submittedName>
        <fullName evidence="7">Uncharacterized protein</fullName>
    </submittedName>
</protein>
<feature type="transmembrane region" description="Helical" evidence="6">
    <location>
        <begin position="120"/>
        <end position="138"/>
    </location>
</feature>
<evidence type="ECO:0000256" key="4">
    <source>
        <dbReference type="ARBA" id="ARBA00022989"/>
    </source>
</evidence>
<feature type="transmembrane region" description="Helical" evidence="6">
    <location>
        <begin position="445"/>
        <end position="467"/>
    </location>
</feature>
<feature type="transmembrane region" description="Helical" evidence="6">
    <location>
        <begin position="243"/>
        <end position="267"/>
    </location>
</feature>
<comment type="caution">
    <text evidence="7">The sequence shown here is derived from an EMBL/GenBank/DDBJ whole genome shotgun (WGS) entry which is preliminary data.</text>
</comment>
<keyword evidence="2" id="KW-1003">Cell membrane</keyword>
<evidence type="ECO:0000313" key="7">
    <source>
        <dbReference type="EMBL" id="KSU83317.1"/>
    </source>
</evidence>
<comment type="subcellular location">
    <subcellularLocation>
        <location evidence="1">Cell membrane</location>
        <topology evidence="1">Multi-pass membrane protein</topology>
    </subcellularLocation>
</comment>
<keyword evidence="5 6" id="KW-0472">Membrane</keyword>
<dbReference type="AlphaFoldDB" id="A0A0V8J8N3"/>
<feature type="transmembrane region" description="Helical" evidence="6">
    <location>
        <begin position="7"/>
        <end position="29"/>
    </location>
</feature>
<evidence type="ECO:0000256" key="5">
    <source>
        <dbReference type="ARBA" id="ARBA00023136"/>
    </source>
</evidence>
<feature type="transmembrane region" description="Helical" evidence="6">
    <location>
        <begin position="361"/>
        <end position="380"/>
    </location>
</feature>
<reference evidence="7 8" key="1">
    <citation type="journal article" date="2014" name="Antonie Van Leeuwenhoek">
        <title>Fictibacillus enclensis sp. nov., isolated from marine sediment.</title>
        <authorList>
            <person name="Dastager S.G."/>
            <person name="Mawlankar R."/>
            <person name="Srinivasan K."/>
            <person name="Tang S.K."/>
            <person name="Lee J.C."/>
            <person name="Ramana V.V."/>
            <person name="Shouche Y.S."/>
        </authorList>
    </citation>
    <scope>NUCLEOTIDE SEQUENCE [LARGE SCALE GENOMIC DNA]</scope>
    <source>
        <strain evidence="7 8">NIO-1003</strain>
    </source>
</reference>
<evidence type="ECO:0000256" key="3">
    <source>
        <dbReference type="ARBA" id="ARBA00022692"/>
    </source>
</evidence>
<dbReference type="InterPro" id="IPR050833">
    <property type="entry name" value="Poly_Biosynth_Transport"/>
</dbReference>
<sequence>MGTFLKGTLILSLAMLYTKVVEFVVSILLAQSLGSEGMGFYMMALPVIGLLITIAALEFPTALSKVLAEEEVHQNERARLQIVKVSFFVIMGLSLLLVAVSAAITLLLLKWKNIDIRLGYPLLALIPIVPVIGTSSILKGYFSGLQKMKPIAIAQLLEKTAHLSFIFYVLHYVKDLPLEYRVVAAVLGLGAGELVSLFFFSASFLLGERTTGEAATEKTAPVSKRSILKKLFQVSLPTTGVRILNALTAAVNPILITQSLLFAGIAASVATKQYGMLTAFAMTIGYFPGFIGYSLYVSLVPSISEARSKQDDHALHQRIHQAFHITLLYGIPCSIVMYFFADELTVLFYHSPQAGQFLMLLSPFILFHYLLSPLQAILFGLGRARDVFSQTIWVNILSILLIVSLSSQSSFGIHGVIIAVNFSGVLLSFLHYHTIVEEVHFKPKLMDYAIFLASGAFTIGLCELMHRTHYEDHISIIIVLAVVFAVYYGTLFFLRLFQSGLSRLWVKPEK</sequence>
<dbReference type="GO" id="GO:0005886">
    <property type="term" value="C:plasma membrane"/>
    <property type="evidence" value="ECO:0007669"/>
    <property type="project" value="UniProtKB-SubCell"/>
</dbReference>
<dbReference type="RefSeq" id="WP_061972113.1">
    <property type="nucleotide sequence ID" value="NZ_CP126109.1"/>
</dbReference>
<proteinExistence type="predicted"/>
<dbReference type="Pfam" id="PF01943">
    <property type="entry name" value="Polysacc_synt"/>
    <property type="match status" value="1"/>
</dbReference>
<feature type="transmembrane region" description="Helical" evidence="6">
    <location>
        <begin position="387"/>
        <end position="405"/>
    </location>
</feature>
<feature type="transmembrane region" description="Helical" evidence="6">
    <location>
        <begin position="473"/>
        <end position="497"/>
    </location>
</feature>